<evidence type="ECO:0000256" key="6">
    <source>
        <dbReference type="SAM" id="Phobius"/>
    </source>
</evidence>
<evidence type="ECO:0000313" key="7">
    <source>
        <dbReference type="EMBL" id="KAF7395577.1"/>
    </source>
</evidence>
<dbReference type="EMBL" id="JACSDZ010000009">
    <property type="protein sequence ID" value="KAF7395577.1"/>
    <property type="molecule type" value="Genomic_DNA"/>
</dbReference>
<gene>
    <name evidence="7" type="ORF">HZH68_009627</name>
</gene>
<dbReference type="InterPro" id="IPR004307">
    <property type="entry name" value="TspO_MBR"/>
</dbReference>
<protein>
    <recommendedName>
        <fullName evidence="9">Translocator protein</fullName>
    </recommendedName>
</protein>
<dbReference type="InterPro" id="IPR038330">
    <property type="entry name" value="TspO/MBR-related_sf"/>
</dbReference>
<dbReference type="Gene3D" id="1.20.1260.100">
    <property type="entry name" value="TspO/MBR protein"/>
    <property type="match status" value="1"/>
</dbReference>
<feature type="transmembrane region" description="Helical" evidence="6">
    <location>
        <begin position="6"/>
        <end position="28"/>
    </location>
</feature>
<comment type="subcellular location">
    <subcellularLocation>
        <location evidence="1">Membrane</location>
        <topology evidence="1">Multi-pass membrane protein</topology>
    </subcellularLocation>
</comment>
<keyword evidence="8" id="KW-1185">Reference proteome</keyword>
<feature type="transmembrane region" description="Helical" evidence="6">
    <location>
        <begin position="108"/>
        <end position="128"/>
    </location>
</feature>
<evidence type="ECO:0000313" key="8">
    <source>
        <dbReference type="Proteomes" id="UP000617340"/>
    </source>
</evidence>
<feature type="transmembrane region" description="Helical" evidence="6">
    <location>
        <begin position="79"/>
        <end position="96"/>
    </location>
</feature>
<dbReference type="Proteomes" id="UP000617340">
    <property type="component" value="Unassembled WGS sequence"/>
</dbReference>
<reference evidence="7" key="1">
    <citation type="journal article" date="2020" name="G3 (Bethesda)">
        <title>High-Quality Assemblies for Three Invasive Social Wasps from the &lt;i&gt;Vespula&lt;/i&gt; Genus.</title>
        <authorList>
            <person name="Harrop T.W.R."/>
            <person name="Guhlin J."/>
            <person name="McLaughlin G.M."/>
            <person name="Permina E."/>
            <person name="Stockwell P."/>
            <person name="Gilligan J."/>
            <person name="Le Lec M.F."/>
            <person name="Gruber M.A.M."/>
            <person name="Quinn O."/>
            <person name="Lovegrove M."/>
            <person name="Duncan E.J."/>
            <person name="Remnant E.J."/>
            <person name="Van Eeckhoven J."/>
            <person name="Graham B."/>
            <person name="Knapp R.A."/>
            <person name="Langford K.W."/>
            <person name="Kronenberg Z."/>
            <person name="Press M.O."/>
            <person name="Eacker S.M."/>
            <person name="Wilson-Rankin E.E."/>
            <person name="Purcell J."/>
            <person name="Lester P.J."/>
            <person name="Dearden P.K."/>
        </authorList>
    </citation>
    <scope>NUCLEOTIDE SEQUENCE</scope>
    <source>
        <strain evidence="7">Linc-1</strain>
    </source>
</reference>
<dbReference type="PANTHER" id="PTHR10057:SF0">
    <property type="entry name" value="TRANSLOCATOR PROTEIN"/>
    <property type="match status" value="1"/>
</dbReference>
<dbReference type="GO" id="GO:0005741">
    <property type="term" value="C:mitochondrial outer membrane"/>
    <property type="evidence" value="ECO:0007669"/>
    <property type="project" value="TreeGrafter"/>
</dbReference>
<name>A0A834JXQ0_VESGE</name>
<keyword evidence="3 6" id="KW-0812">Transmembrane</keyword>
<sequence>MPLCKVSLPLAIGVVHPNIGGWLGAYCVKKNLHPWYSSLKKPSWTPPNYVFGPVWTTIYSTMGYSSYLVWRDAGGFKEAALPLSIYGVNLIMNWAWTPIFFGGHHIKLALYEITLVWGTSAAMAVAFYQVNPLAGLLIIPYFAWCTLATALNYVIYRDNPQSSLEDKKE</sequence>
<dbReference type="GO" id="GO:0033013">
    <property type="term" value="P:tetrapyrrole metabolic process"/>
    <property type="evidence" value="ECO:0007669"/>
    <property type="project" value="UniProtKB-ARBA"/>
</dbReference>
<dbReference type="PANTHER" id="PTHR10057">
    <property type="entry name" value="PERIPHERAL-TYPE BENZODIAZEPINE RECEPTOR"/>
    <property type="match status" value="1"/>
</dbReference>
<dbReference type="AlphaFoldDB" id="A0A834JXQ0"/>
<accession>A0A834JXQ0</accession>
<comment type="similarity">
    <text evidence="2">Belongs to the TspO/BZRP family.</text>
</comment>
<evidence type="ECO:0000256" key="1">
    <source>
        <dbReference type="ARBA" id="ARBA00004141"/>
    </source>
</evidence>
<dbReference type="CDD" id="cd15904">
    <property type="entry name" value="TSPO_MBR"/>
    <property type="match status" value="1"/>
</dbReference>
<evidence type="ECO:0000256" key="4">
    <source>
        <dbReference type="ARBA" id="ARBA00022989"/>
    </source>
</evidence>
<keyword evidence="5 6" id="KW-0472">Membrane</keyword>
<evidence type="ECO:0008006" key="9">
    <source>
        <dbReference type="Google" id="ProtNLM"/>
    </source>
</evidence>
<dbReference type="FunFam" id="1.20.1260.100:FF:000001">
    <property type="entry name" value="translocator protein 2"/>
    <property type="match status" value="1"/>
</dbReference>
<feature type="transmembrane region" description="Helical" evidence="6">
    <location>
        <begin position="49"/>
        <end position="67"/>
    </location>
</feature>
<feature type="transmembrane region" description="Helical" evidence="6">
    <location>
        <begin position="134"/>
        <end position="155"/>
    </location>
</feature>
<proteinExistence type="inferred from homology"/>
<evidence type="ECO:0000256" key="2">
    <source>
        <dbReference type="ARBA" id="ARBA00007524"/>
    </source>
</evidence>
<organism evidence="7 8">
    <name type="scientific">Vespula germanica</name>
    <name type="common">German yellow jacket</name>
    <name type="synonym">Paravespula germanica</name>
    <dbReference type="NCBI Taxonomy" id="30212"/>
    <lineage>
        <taxon>Eukaryota</taxon>
        <taxon>Metazoa</taxon>
        <taxon>Ecdysozoa</taxon>
        <taxon>Arthropoda</taxon>
        <taxon>Hexapoda</taxon>
        <taxon>Insecta</taxon>
        <taxon>Pterygota</taxon>
        <taxon>Neoptera</taxon>
        <taxon>Endopterygota</taxon>
        <taxon>Hymenoptera</taxon>
        <taxon>Apocrita</taxon>
        <taxon>Aculeata</taxon>
        <taxon>Vespoidea</taxon>
        <taxon>Vespidae</taxon>
        <taxon>Vespinae</taxon>
        <taxon>Vespula</taxon>
    </lineage>
</organism>
<keyword evidence="4 6" id="KW-1133">Transmembrane helix</keyword>
<dbReference type="Pfam" id="PF03073">
    <property type="entry name" value="TspO_MBR"/>
    <property type="match status" value="1"/>
</dbReference>
<evidence type="ECO:0000256" key="5">
    <source>
        <dbReference type="ARBA" id="ARBA00023136"/>
    </source>
</evidence>
<evidence type="ECO:0000256" key="3">
    <source>
        <dbReference type="ARBA" id="ARBA00022692"/>
    </source>
</evidence>
<comment type="caution">
    <text evidence="7">The sequence shown here is derived from an EMBL/GenBank/DDBJ whole genome shotgun (WGS) entry which is preliminary data.</text>
</comment>